<dbReference type="Proteomes" id="UP001176429">
    <property type="component" value="Unassembled WGS sequence"/>
</dbReference>
<evidence type="ECO:0000313" key="1">
    <source>
        <dbReference type="EMBL" id="MDO7877385.1"/>
    </source>
</evidence>
<keyword evidence="2" id="KW-1185">Reference proteome</keyword>
<protein>
    <submittedName>
        <fullName evidence="1">Uncharacterized protein</fullName>
    </submittedName>
</protein>
<sequence>MTAREVFTRLIDSRIPTQVVGGTVLRVDKTRAVCDVKPADDEAAELLDVQLRAVDDGSTTGFILWPVEGSPVLVGLIDNDPNNCVVVGVSRVEQFTLATETDSAGKLWADLCAVLEELTVPTSGGPSGRPINLPAIQRIAQRAAALFTS</sequence>
<dbReference type="RefSeq" id="WP_305008814.1">
    <property type="nucleotide sequence ID" value="NZ_JAUQSY010000019.1"/>
</dbReference>
<accession>A0ABT9BGJ3</accession>
<dbReference type="EMBL" id="JAUQSY010000019">
    <property type="protein sequence ID" value="MDO7877385.1"/>
    <property type="molecule type" value="Genomic_DNA"/>
</dbReference>
<proteinExistence type="predicted"/>
<organism evidence="1 2">
    <name type="scientific">Hymenobacter aranciens</name>
    <dbReference type="NCBI Taxonomy" id="3063996"/>
    <lineage>
        <taxon>Bacteria</taxon>
        <taxon>Pseudomonadati</taxon>
        <taxon>Bacteroidota</taxon>
        <taxon>Cytophagia</taxon>
        <taxon>Cytophagales</taxon>
        <taxon>Hymenobacteraceae</taxon>
        <taxon>Hymenobacter</taxon>
    </lineage>
</organism>
<comment type="caution">
    <text evidence="1">The sequence shown here is derived from an EMBL/GenBank/DDBJ whole genome shotgun (WGS) entry which is preliminary data.</text>
</comment>
<name>A0ABT9BGJ3_9BACT</name>
<reference evidence="1" key="1">
    <citation type="submission" date="2023-07" db="EMBL/GenBank/DDBJ databases">
        <authorList>
            <person name="Kim M.K."/>
        </authorList>
    </citation>
    <scope>NUCLEOTIDE SEQUENCE</scope>
    <source>
        <strain evidence="1">ASUV-10-1</strain>
    </source>
</reference>
<gene>
    <name evidence="1" type="ORF">Q5H93_21770</name>
</gene>
<evidence type="ECO:0000313" key="2">
    <source>
        <dbReference type="Proteomes" id="UP001176429"/>
    </source>
</evidence>